<name>A0A0F9A378_9ZZZZ</name>
<evidence type="ECO:0008006" key="2">
    <source>
        <dbReference type="Google" id="ProtNLM"/>
    </source>
</evidence>
<accession>A0A0F9A378</accession>
<dbReference type="AlphaFoldDB" id="A0A0F9A378"/>
<dbReference type="EMBL" id="LAZR01044703">
    <property type="protein sequence ID" value="KKL04014.1"/>
    <property type="molecule type" value="Genomic_DNA"/>
</dbReference>
<sequence>PMLWKVLDLQNNYWQGMKNMKAGGGAMSLYQSKLRVRPVTGELTLEGIDKFFKELPDMKVGSPKNPSQYDPNGIMLEIALADIHFALEPNKLETDVIERFQFVIMDIVRRIQAMNIKIEKIIVPGLGDVLHFDTASQTTTKGTQIDAKLNHQEMFKLACRMMIWAYDTLSELAPVEAFILPGNHDLMSSYFLATSLFYKFEFDPAVDVVVEEHSRTWREWGLVLLGFAHGDFAKARLAKWLHVEAREAWGRTSWAEIHVAHKHHQITNEDNGVILRHLPTITPDDKWHYDRAFVGAVRATMSFLWDKEAGLREQWYTIVK</sequence>
<evidence type="ECO:0000313" key="1">
    <source>
        <dbReference type="EMBL" id="KKL04014.1"/>
    </source>
</evidence>
<gene>
    <name evidence="1" type="ORF">LCGC14_2620310</name>
</gene>
<organism evidence="1">
    <name type="scientific">marine sediment metagenome</name>
    <dbReference type="NCBI Taxonomy" id="412755"/>
    <lineage>
        <taxon>unclassified sequences</taxon>
        <taxon>metagenomes</taxon>
        <taxon>ecological metagenomes</taxon>
    </lineage>
</organism>
<dbReference type="InterPro" id="IPR029052">
    <property type="entry name" value="Metallo-depent_PP-like"/>
</dbReference>
<dbReference type="SUPFAM" id="SSF56300">
    <property type="entry name" value="Metallo-dependent phosphatases"/>
    <property type="match status" value="1"/>
</dbReference>
<protein>
    <recommendedName>
        <fullName evidence="2">Calcineurin-like phosphoesterase domain-containing protein</fullName>
    </recommendedName>
</protein>
<comment type="caution">
    <text evidence="1">The sequence shown here is derived from an EMBL/GenBank/DDBJ whole genome shotgun (WGS) entry which is preliminary data.</text>
</comment>
<proteinExistence type="predicted"/>
<reference evidence="1" key="1">
    <citation type="journal article" date="2015" name="Nature">
        <title>Complex archaea that bridge the gap between prokaryotes and eukaryotes.</title>
        <authorList>
            <person name="Spang A."/>
            <person name="Saw J.H."/>
            <person name="Jorgensen S.L."/>
            <person name="Zaremba-Niedzwiedzka K."/>
            <person name="Martijn J."/>
            <person name="Lind A.E."/>
            <person name="van Eijk R."/>
            <person name="Schleper C."/>
            <person name="Guy L."/>
            <person name="Ettema T.J."/>
        </authorList>
    </citation>
    <scope>NUCLEOTIDE SEQUENCE</scope>
</reference>
<feature type="non-terminal residue" evidence="1">
    <location>
        <position position="1"/>
    </location>
</feature>